<dbReference type="GO" id="GO:0004177">
    <property type="term" value="F:aminopeptidase activity"/>
    <property type="evidence" value="ECO:0007669"/>
    <property type="project" value="UniProtKB-KW"/>
</dbReference>
<keyword evidence="3" id="KW-0378">Hydrolase</keyword>
<gene>
    <name evidence="7" type="ORF">OS493_034865</name>
</gene>
<dbReference type="AlphaFoldDB" id="A0A9W9ZWB8"/>
<dbReference type="InterPro" id="IPR002471">
    <property type="entry name" value="Pept_S9_AS"/>
</dbReference>
<dbReference type="PANTHER" id="PTHR11731">
    <property type="entry name" value="PROTEASE FAMILY S9B,C DIPEPTIDYL-PEPTIDASE IV-RELATED"/>
    <property type="match status" value="1"/>
</dbReference>
<keyword evidence="2" id="KW-0645">Protease</keyword>
<comment type="caution">
    <text evidence="7">The sequence shown here is derived from an EMBL/GenBank/DDBJ whole genome shotgun (WGS) entry which is preliminary data.</text>
</comment>
<dbReference type="OrthoDB" id="16520at2759"/>
<dbReference type="SUPFAM" id="SSF53474">
    <property type="entry name" value="alpha/beta-Hydrolases"/>
    <property type="match status" value="1"/>
</dbReference>
<dbReference type="EMBL" id="MU825446">
    <property type="protein sequence ID" value="KAJ7388937.1"/>
    <property type="molecule type" value="Genomic_DNA"/>
</dbReference>
<protein>
    <recommendedName>
        <fullName evidence="6">Peptidase S9 prolyl oligopeptidase catalytic domain-containing protein</fullName>
    </recommendedName>
</protein>
<proteinExistence type="predicted"/>
<dbReference type="InterPro" id="IPR050278">
    <property type="entry name" value="Serine_Prot_S9B/DPPIV"/>
</dbReference>
<feature type="domain" description="Peptidase S9 prolyl oligopeptidase catalytic" evidence="6">
    <location>
        <begin position="19"/>
        <end position="220"/>
    </location>
</feature>
<dbReference type="Gene3D" id="3.40.50.1820">
    <property type="entry name" value="alpha/beta hydrolase"/>
    <property type="match status" value="1"/>
</dbReference>
<dbReference type="GO" id="GO:0005886">
    <property type="term" value="C:plasma membrane"/>
    <property type="evidence" value="ECO:0007669"/>
    <property type="project" value="TreeGrafter"/>
</dbReference>
<evidence type="ECO:0000256" key="1">
    <source>
        <dbReference type="ARBA" id="ARBA00022438"/>
    </source>
</evidence>
<dbReference type="GO" id="GO:0006508">
    <property type="term" value="P:proteolysis"/>
    <property type="evidence" value="ECO:0007669"/>
    <property type="project" value="UniProtKB-KW"/>
</dbReference>
<dbReference type="GO" id="GO:0004252">
    <property type="term" value="F:serine-type endopeptidase activity"/>
    <property type="evidence" value="ECO:0007669"/>
    <property type="project" value="InterPro"/>
</dbReference>
<keyword evidence="4" id="KW-0720">Serine protease</keyword>
<evidence type="ECO:0000256" key="5">
    <source>
        <dbReference type="ARBA" id="ARBA00023180"/>
    </source>
</evidence>
<organism evidence="7 8">
    <name type="scientific">Desmophyllum pertusum</name>
    <dbReference type="NCBI Taxonomy" id="174260"/>
    <lineage>
        <taxon>Eukaryota</taxon>
        <taxon>Metazoa</taxon>
        <taxon>Cnidaria</taxon>
        <taxon>Anthozoa</taxon>
        <taxon>Hexacorallia</taxon>
        <taxon>Scleractinia</taxon>
        <taxon>Caryophylliina</taxon>
        <taxon>Caryophylliidae</taxon>
        <taxon>Desmophyllum</taxon>
    </lineage>
</organism>
<dbReference type="FunFam" id="3.40.50.1820:FF:000003">
    <property type="entry name" value="Dipeptidyl peptidase 4"/>
    <property type="match status" value="1"/>
</dbReference>
<evidence type="ECO:0000313" key="8">
    <source>
        <dbReference type="Proteomes" id="UP001163046"/>
    </source>
</evidence>
<accession>A0A9W9ZWB8</accession>
<evidence type="ECO:0000313" key="7">
    <source>
        <dbReference type="EMBL" id="KAJ7388937.1"/>
    </source>
</evidence>
<name>A0A9W9ZWB8_9CNID</name>
<keyword evidence="1" id="KW-0031">Aminopeptidase</keyword>
<keyword evidence="5" id="KW-0325">Glycoprotein</keyword>
<evidence type="ECO:0000256" key="2">
    <source>
        <dbReference type="ARBA" id="ARBA00022670"/>
    </source>
</evidence>
<dbReference type="GO" id="GO:0008239">
    <property type="term" value="F:dipeptidyl-peptidase activity"/>
    <property type="evidence" value="ECO:0007669"/>
    <property type="project" value="TreeGrafter"/>
</dbReference>
<dbReference type="InterPro" id="IPR001375">
    <property type="entry name" value="Peptidase_S9_cat"/>
</dbReference>
<evidence type="ECO:0000256" key="4">
    <source>
        <dbReference type="ARBA" id="ARBA00022825"/>
    </source>
</evidence>
<evidence type="ECO:0000259" key="6">
    <source>
        <dbReference type="Pfam" id="PF00326"/>
    </source>
</evidence>
<dbReference type="InterPro" id="IPR029058">
    <property type="entry name" value="AB_hydrolase_fold"/>
</dbReference>
<dbReference type="Proteomes" id="UP001163046">
    <property type="component" value="Unassembled WGS sequence"/>
</dbReference>
<dbReference type="Pfam" id="PF00326">
    <property type="entry name" value="Peptidase_S9"/>
    <property type="match status" value="1"/>
</dbReference>
<sequence>MEDPDLKGLMRRFSQKLGWIVTWSVIFDIIVVKVDGRGTGYRGESFKQAVYKLLGEYEAQDVITAGRFMQKKKYVDPKKLSVWGWSFGGFLTTYVLSKNTGVFKCGIAVAPVTDWRYYDSAYTERYMALPKDNVNGYRDTSLLSRAANFSNVDYLIIHGSGDDNVHYQHTAQMVKALTEAEIKFRVQYYTDKDHAITGPWPHVRRHLYRLMTTFLTRSLGLTHS</sequence>
<dbReference type="PROSITE" id="PS00708">
    <property type="entry name" value="PRO_ENDOPEP_SER"/>
    <property type="match status" value="1"/>
</dbReference>
<reference evidence="7" key="1">
    <citation type="submission" date="2023-01" db="EMBL/GenBank/DDBJ databases">
        <title>Genome assembly of the deep-sea coral Lophelia pertusa.</title>
        <authorList>
            <person name="Herrera S."/>
            <person name="Cordes E."/>
        </authorList>
    </citation>
    <scope>NUCLEOTIDE SEQUENCE</scope>
    <source>
        <strain evidence="7">USNM1676648</strain>
        <tissue evidence="7">Polyp</tissue>
    </source>
</reference>
<evidence type="ECO:0000256" key="3">
    <source>
        <dbReference type="ARBA" id="ARBA00022801"/>
    </source>
</evidence>
<keyword evidence="8" id="KW-1185">Reference proteome</keyword>
<dbReference type="PANTHER" id="PTHR11731:SF200">
    <property type="entry name" value="DIPEPTIDYL PEPTIDASE 10, ISOFORM B"/>
    <property type="match status" value="1"/>
</dbReference>